<keyword evidence="1" id="KW-0326">Glycosidase</keyword>
<name>A0A816FX27_9BILA</name>
<dbReference type="AlphaFoldDB" id="A0A816FX27"/>
<sequence>MKSHNDNFMWEINLRLKLPSIPIARYQQELFHFRLLNTQWSDDQQLNIENLVKDNAQFILKVPTYHVDLWWPNGYGEQSLYYLEINYGTIKKSKRIGFRTIQLVQEPYPDPIK</sequence>
<dbReference type="GO" id="GO:0006516">
    <property type="term" value="P:glycoprotein catabolic process"/>
    <property type="evidence" value="ECO:0007669"/>
    <property type="project" value="TreeGrafter"/>
</dbReference>
<dbReference type="InterPro" id="IPR050887">
    <property type="entry name" value="Beta-mannosidase_GH2"/>
</dbReference>
<evidence type="ECO:0000313" key="3">
    <source>
        <dbReference type="EMBL" id="CAF4630508.1"/>
    </source>
</evidence>
<dbReference type="SUPFAM" id="SSF49303">
    <property type="entry name" value="beta-Galactosidase/glucuronidase domain"/>
    <property type="match status" value="1"/>
</dbReference>
<dbReference type="EMBL" id="CAJNOQ010059087">
    <property type="protein sequence ID" value="CAF1667367.1"/>
    <property type="molecule type" value="Genomic_DNA"/>
</dbReference>
<dbReference type="InterPro" id="IPR013783">
    <property type="entry name" value="Ig-like_fold"/>
</dbReference>
<comment type="caution">
    <text evidence="2">The sequence shown here is derived from an EMBL/GenBank/DDBJ whole genome shotgun (WGS) entry which is preliminary data.</text>
</comment>
<reference evidence="2" key="1">
    <citation type="submission" date="2021-02" db="EMBL/GenBank/DDBJ databases">
        <authorList>
            <person name="Nowell W R."/>
        </authorList>
    </citation>
    <scope>NUCLEOTIDE SEQUENCE</scope>
</reference>
<dbReference type="GO" id="GO:0004567">
    <property type="term" value="F:beta-mannosidase activity"/>
    <property type="evidence" value="ECO:0007669"/>
    <property type="project" value="TreeGrafter"/>
</dbReference>
<accession>A0A816FX27</accession>
<keyword evidence="1" id="KW-0378">Hydrolase</keyword>
<dbReference type="Gene3D" id="2.60.40.10">
    <property type="entry name" value="Immunoglobulins"/>
    <property type="match status" value="1"/>
</dbReference>
<evidence type="ECO:0000256" key="1">
    <source>
        <dbReference type="ARBA" id="ARBA00023295"/>
    </source>
</evidence>
<dbReference type="OrthoDB" id="2866996at2759"/>
<dbReference type="InterPro" id="IPR036156">
    <property type="entry name" value="Beta-gal/glucu_dom_sf"/>
</dbReference>
<dbReference type="Proteomes" id="UP000663829">
    <property type="component" value="Unassembled WGS sequence"/>
</dbReference>
<dbReference type="PANTHER" id="PTHR43730:SF1">
    <property type="entry name" value="BETA-MANNOSIDASE"/>
    <property type="match status" value="1"/>
</dbReference>
<gene>
    <name evidence="2" type="ORF">GPM918_LOCUS46198</name>
    <name evidence="3" type="ORF">SRO942_LOCUS49841</name>
</gene>
<organism evidence="2 4">
    <name type="scientific">Didymodactylos carnosus</name>
    <dbReference type="NCBI Taxonomy" id="1234261"/>
    <lineage>
        <taxon>Eukaryota</taxon>
        <taxon>Metazoa</taxon>
        <taxon>Spiralia</taxon>
        <taxon>Gnathifera</taxon>
        <taxon>Rotifera</taxon>
        <taxon>Eurotatoria</taxon>
        <taxon>Bdelloidea</taxon>
        <taxon>Philodinida</taxon>
        <taxon>Philodinidae</taxon>
        <taxon>Didymodactylos</taxon>
    </lineage>
</organism>
<evidence type="ECO:0000313" key="4">
    <source>
        <dbReference type="Proteomes" id="UP000663829"/>
    </source>
</evidence>
<keyword evidence="4" id="KW-1185">Reference proteome</keyword>
<dbReference type="EMBL" id="CAJOBC010136495">
    <property type="protein sequence ID" value="CAF4630508.1"/>
    <property type="molecule type" value="Genomic_DNA"/>
</dbReference>
<protein>
    <submittedName>
        <fullName evidence="2">Uncharacterized protein</fullName>
    </submittedName>
</protein>
<feature type="non-terminal residue" evidence="2">
    <location>
        <position position="113"/>
    </location>
</feature>
<dbReference type="PANTHER" id="PTHR43730">
    <property type="entry name" value="BETA-MANNOSIDASE"/>
    <property type="match status" value="1"/>
</dbReference>
<evidence type="ECO:0000313" key="2">
    <source>
        <dbReference type="EMBL" id="CAF1667367.1"/>
    </source>
</evidence>
<proteinExistence type="predicted"/>
<dbReference type="Proteomes" id="UP000681722">
    <property type="component" value="Unassembled WGS sequence"/>
</dbReference>